<keyword evidence="11 14" id="KW-1133">Transmembrane helix</keyword>
<dbReference type="HAMAP" id="MF_02081">
    <property type="entry name" value="MrdA_transpept"/>
    <property type="match status" value="1"/>
</dbReference>
<dbReference type="Pfam" id="PF03717">
    <property type="entry name" value="PBP_dimer"/>
    <property type="match status" value="1"/>
</dbReference>
<evidence type="ECO:0000256" key="7">
    <source>
        <dbReference type="ARBA" id="ARBA00022692"/>
    </source>
</evidence>
<keyword evidence="3 14" id="KW-1003">Cell membrane</keyword>
<dbReference type="PANTHER" id="PTHR30627">
    <property type="entry name" value="PEPTIDOGLYCAN D,D-TRANSPEPTIDASE"/>
    <property type="match status" value="1"/>
</dbReference>
<evidence type="ECO:0000256" key="1">
    <source>
        <dbReference type="ARBA" id="ARBA00004167"/>
    </source>
</evidence>
<feature type="domain" description="Penicillin-binding protein dimerisation" evidence="16">
    <location>
        <begin position="63"/>
        <end position="234"/>
    </location>
</feature>
<dbReference type="Gene3D" id="3.30.1390.30">
    <property type="entry name" value="Penicillin-binding protein 2a, domain 3"/>
    <property type="match status" value="1"/>
</dbReference>
<evidence type="ECO:0000256" key="5">
    <source>
        <dbReference type="ARBA" id="ARBA00022645"/>
    </source>
</evidence>
<keyword evidence="18" id="KW-1185">Reference proteome</keyword>
<dbReference type="Gene3D" id="3.40.710.10">
    <property type="entry name" value="DD-peptidase/beta-lactamase superfamily"/>
    <property type="match status" value="1"/>
</dbReference>
<evidence type="ECO:0000256" key="10">
    <source>
        <dbReference type="ARBA" id="ARBA00022984"/>
    </source>
</evidence>
<dbReference type="Gene3D" id="3.90.1310.10">
    <property type="entry name" value="Penicillin-binding protein 2a (Domain 2)"/>
    <property type="match status" value="1"/>
</dbReference>
<keyword evidence="5 14" id="KW-0121">Carboxypeptidase</keyword>
<dbReference type="Proteomes" id="UP001597337">
    <property type="component" value="Unassembled WGS sequence"/>
</dbReference>
<comment type="caution">
    <text evidence="17">The sequence shown here is derived from an EMBL/GenBank/DDBJ whole genome shotgun (WGS) entry which is preliminary data.</text>
</comment>
<dbReference type="InterPro" id="IPR017790">
    <property type="entry name" value="Penicillin-binding_protein_2"/>
</dbReference>
<comment type="pathway">
    <text evidence="14">Cell wall biogenesis; peptidoglycan biosynthesis.</text>
</comment>
<dbReference type="InterPro" id="IPR036138">
    <property type="entry name" value="PBP_dimer_sf"/>
</dbReference>
<dbReference type="InterPro" id="IPR001460">
    <property type="entry name" value="PCN-bd_Tpept"/>
</dbReference>
<keyword evidence="13 14" id="KW-0961">Cell wall biogenesis/degradation</keyword>
<evidence type="ECO:0000259" key="15">
    <source>
        <dbReference type="Pfam" id="PF00905"/>
    </source>
</evidence>
<dbReference type="SUPFAM" id="SSF56519">
    <property type="entry name" value="Penicillin binding protein dimerisation domain"/>
    <property type="match status" value="1"/>
</dbReference>
<dbReference type="InterPro" id="IPR012338">
    <property type="entry name" value="Beta-lactam/transpept-like"/>
</dbReference>
<dbReference type="GO" id="GO:0009002">
    <property type="term" value="F:serine-type D-Ala-D-Ala carboxypeptidase activity"/>
    <property type="evidence" value="ECO:0007669"/>
    <property type="project" value="UniProtKB-EC"/>
</dbReference>
<feature type="transmembrane region" description="Helical" evidence="14">
    <location>
        <begin position="20"/>
        <end position="39"/>
    </location>
</feature>
<name>A0ABW4Y8V7_9GAMM</name>
<evidence type="ECO:0000256" key="9">
    <source>
        <dbReference type="ARBA" id="ARBA00022960"/>
    </source>
</evidence>
<comment type="similarity">
    <text evidence="14">Belongs to the transpeptidase family. MrdA subfamily.</text>
</comment>
<keyword evidence="9 14" id="KW-0133">Cell shape</keyword>
<evidence type="ECO:0000313" key="17">
    <source>
        <dbReference type="EMBL" id="MFD2112357.1"/>
    </source>
</evidence>
<evidence type="ECO:0000256" key="3">
    <source>
        <dbReference type="ARBA" id="ARBA00022475"/>
    </source>
</evidence>
<gene>
    <name evidence="14 17" type="primary">mrdA</name>
    <name evidence="17" type="ORF">ACFSJC_10945</name>
</gene>
<comment type="subcellular location">
    <subcellularLocation>
        <location evidence="14">Cell inner membrane</location>
        <topology evidence="14">Single-pass membrane protein</topology>
    </subcellularLocation>
    <subcellularLocation>
        <location evidence="2">Cell membrane</location>
    </subcellularLocation>
    <subcellularLocation>
        <location evidence="1">Membrane</location>
        <topology evidence="1">Single-pass membrane protein</topology>
    </subcellularLocation>
</comment>
<dbReference type="InterPro" id="IPR005311">
    <property type="entry name" value="PBP_dimer"/>
</dbReference>
<evidence type="ECO:0000256" key="13">
    <source>
        <dbReference type="ARBA" id="ARBA00023316"/>
    </source>
</evidence>
<keyword evidence="7 14" id="KW-0812">Transmembrane</keyword>
<sequence length="623" mass="68250">MLESSLEDRKRDQRIVKVRAIVAGALVILGLGVTLLRLAHLQIQQYEHFSVLSKGNRVKILPVPPTRGFIYDAKGLLLADNHPSFSLEITIEKVPNLQETIDALAELMPIDAKDRARFERLKRQRMRFQGVPIRLNLSPAEVARFAVDAHRFPGVEVHAELIRTYPLADLTAHPLGYVGRINERDLTSIDAGNYAGTNFIGKGGVEKAHEDVLHGRVGYQQVEVNARGRILRTLESTPPVPGQDLLLYLDMDLQRAATEALGAFKGSVVAIDPRNGGVLALVSNPSYDPNLFVQGISQKDYDALLYAPDKPLYNRAVRGQYPPGSTVKPFIGLGGLATGMTSPEKTTFCPGYFSLPGQSHKFRCWRRGGHGSTNLQLAIVQSCDVYFYALANHMGIRRLHDFLSEFGFGQRSGIDISGELPGLLPSPEWKQRVRQKPWYPGETLIVGIGQGAFLATPVQLAVATATMANRGHYIEPRMARAKRLPGETREDEFPVVSRQIDAGKPSNWDELIQDMSLVVESARGTAKRIRSKDYRIAGKTGTAQVFSIGQKETYQGSKVPEHMRDHALFIAFAPVEDPRIAVAVMVENGGHGGSVAGPIARQVIDVLLGGSRLTAPGGAEDGD</sequence>
<dbReference type="Pfam" id="PF00905">
    <property type="entry name" value="Transpeptidase"/>
    <property type="match status" value="1"/>
</dbReference>
<dbReference type="SUPFAM" id="SSF56601">
    <property type="entry name" value="beta-lactamase/transpeptidase-like"/>
    <property type="match status" value="1"/>
</dbReference>
<evidence type="ECO:0000259" key="16">
    <source>
        <dbReference type="Pfam" id="PF03717"/>
    </source>
</evidence>
<keyword evidence="10 14" id="KW-0573">Peptidoglycan synthesis</keyword>
<accession>A0ABW4Y8V7</accession>
<organism evidence="17 18">
    <name type="scientific">Thiorhodococcus fuscus</name>
    <dbReference type="NCBI Taxonomy" id="527200"/>
    <lineage>
        <taxon>Bacteria</taxon>
        <taxon>Pseudomonadati</taxon>
        <taxon>Pseudomonadota</taxon>
        <taxon>Gammaproteobacteria</taxon>
        <taxon>Chromatiales</taxon>
        <taxon>Chromatiaceae</taxon>
        <taxon>Thiorhodococcus</taxon>
    </lineage>
</organism>
<dbReference type="RefSeq" id="WP_386026564.1">
    <property type="nucleotide sequence ID" value="NZ_JBHUHX010000024.1"/>
</dbReference>
<evidence type="ECO:0000256" key="2">
    <source>
        <dbReference type="ARBA" id="ARBA00004236"/>
    </source>
</evidence>
<proteinExistence type="inferred from homology"/>
<comment type="caution">
    <text evidence="14">Lacks conserved residue(s) required for the propagation of feature annotation.</text>
</comment>
<evidence type="ECO:0000256" key="8">
    <source>
        <dbReference type="ARBA" id="ARBA00022801"/>
    </source>
</evidence>
<keyword evidence="8 14" id="KW-0378">Hydrolase</keyword>
<evidence type="ECO:0000313" key="18">
    <source>
        <dbReference type="Proteomes" id="UP001597337"/>
    </source>
</evidence>
<dbReference type="PANTHER" id="PTHR30627:SF2">
    <property type="entry name" value="PEPTIDOGLYCAN D,D-TRANSPEPTIDASE MRDA"/>
    <property type="match status" value="1"/>
</dbReference>
<comment type="catalytic activity">
    <reaction evidence="14">
        <text>Preferential cleavage: (Ac)2-L-Lys-D-Ala-|-D-Ala. Also transpeptidation of peptidyl-alanyl moieties that are N-acyl substituents of D-alanine.</text>
        <dbReference type="EC" id="3.4.16.4"/>
    </reaction>
</comment>
<evidence type="ECO:0000256" key="12">
    <source>
        <dbReference type="ARBA" id="ARBA00023136"/>
    </source>
</evidence>
<feature type="domain" description="Penicillin-binding protein transpeptidase" evidence="15">
    <location>
        <begin position="266"/>
        <end position="604"/>
    </location>
</feature>
<comment type="function">
    <text evidence="14">Catalyzes cross-linking of the peptidoglycan cell wall.</text>
</comment>
<keyword evidence="4 14" id="KW-0997">Cell inner membrane</keyword>
<dbReference type="EC" id="3.4.16.4" evidence="14"/>
<evidence type="ECO:0000256" key="4">
    <source>
        <dbReference type="ARBA" id="ARBA00022519"/>
    </source>
</evidence>
<protein>
    <recommendedName>
        <fullName evidence="14">Peptidoglycan D,D-transpeptidase MrdA</fullName>
        <ecNumber evidence="14">3.4.16.4</ecNumber>
    </recommendedName>
    <alternativeName>
        <fullName evidence="14">Penicillin-binding protein 2</fullName>
        <shortName evidence="14">PBP-2</shortName>
    </alternativeName>
</protein>
<dbReference type="EMBL" id="JBHUHX010000024">
    <property type="protein sequence ID" value="MFD2112357.1"/>
    <property type="molecule type" value="Genomic_DNA"/>
</dbReference>
<feature type="active site" description="Acyl-ester intermediate" evidence="14">
    <location>
        <position position="325"/>
    </location>
</feature>
<reference evidence="18" key="1">
    <citation type="journal article" date="2019" name="Int. J. Syst. Evol. Microbiol.">
        <title>The Global Catalogue of Microorganisms (GCM) 10K type strain sequencing project: providing services to taxonomists for standard genome sequencing and annotation.</title>
        <authorList>
            <consortium name="The Broad Institute Genomics Platform"/>
            <consortium name="The Broad Institute Genome Sequencing Center for Infectious Disease"/>
            <person name="Wu L."/>
            <person name="Ma J."/>
        </authorList>
    </citation>
    <scope>NUCLEOTIDE SEQUENCE [LARGE SCALE GENOMIC DNA]</scope>
    <source>
        <strain evidence="18">KACC 12597</strain>
    </source>
</reference>
<keyword evidence="12 14" id="KW-0472">Membrane</keyword>
<evidence type="ECO:0000256" key="14">
    <source>
        <dbReference type="HAMAP-Rule" id="MF_02081"/>
    </source>
</evidence>
<dbReference type="NCBIfam" id="TIGR03423">
    <property type="entry name" value="pbp2_mrdA"/>
    <property type="match status" value="1"/>
</dbReference>
<evidence type="ECO:0000256" key="6">
    <source>
        <dbReference type="ARBA" id="ARBA00022670"/>
    </source>
</evidence>
<evidence type="ECO:0000256" key="11">
    <source>
        <dbReference type="ARBA" id="ARBA00022989"/>
    </source>
</evidence>
<dbReference type="InterPro" id="IPR050515">
    <property type="entry name" value="Beta-lactam/transpept"/>
</dbReference>
<keyword evidence="6 14" id="KW-0645">Protease</keyword>